<name>A0A094WB03_9BACT</name>
<reference evidence="1 2" key="1">
    <citation type="submission" date="2014-06" db="EMBL/GenBank/DDBJ databases">
        <title>Draft genome sequence of iron oxidizing acidophile Leptospirillum ferriphilum DSM14647.</title>
        <authorList>
            <person name="Cardenas J.P."/>
            <person name="Lazcano M."/>
            <person name="Ossandon F.J."/>
            <person name="Corbett M."/>
            <person name="Holmes D.S."/>
            <person name="Watkin E."/>
        </authorList>
    </citation>
    <scope>NUCLEOTIDE SEQUENCE [LARGE SCALE GENOMIC DNA]</scope>
    <source>
        <strain evidence="1 2">DSM 14647</strain>
    </source>
</reference>
<comment type="caution">
    <text evidence="1">The sequence shown here is derived from an EMBL/GenBank/DDBJ whole genome shotgun (WGS) entry which is preliminary data.</text>
</comment>
<dbReference type="EMBL" id="JPGK01000005">
    <property type="protein sequence ID" value="KGA93665.1"/>
    <property type="molecule type" value="Genomic_DNA"/>
</dbReference>
<dbReference type="PATRIC" id="fig|178606.4.peg.1373"/>
<evidence type="ECO:0000313" key="2">
    <source>
        <dbReference type="Proteomes" id="UP000029452"/>
    </source>
</evidence>
<organism evidence="1 2">
    <name type="scientific">Leptospirillum ferriphilum</name>
    <dbReference type="NCBI Taxonomy" id="178606"/>
    <lineage>
        <taxon>Bacteria</taxon>
        <taxon>Pseudomonadati</taxon>
        <taxon>Nitrospirota</taxon>
        <taxon>Nitrospiria</taxon>
        <taxon>Nitrospirales</taxon>
        <taxon>Nitrospiraceae</taxon>
        <taxon>Leptospirillum</taxon>
    </lineage>
</organism>
<proteinExistence type="predicted"/>
<dbReference type="Proteomes" id="UP000029452">
    <property type="component" value="Unassembled WGS sequence"/>
</dbReference>
<sequence>MTNQPLTSSHTEFNILADLDRKKKGREELFLSTDLFS</sequence>
<evidence type="ECO:0000313" key="1">
    <source>
        <dbReference type="EMBL" id="KGA93665.1"/>
    </source>
</evidence>
<gene>
    <name evidence="1" type="ORF">LptCag_1375</name>
</gene>
<dbReference type="AlphaFoldDB" id="A0A094WB03"/>
<accession>A0A094WB03</accession>
<protein>
    <submittedName>
        <fullName evidence="1">Uncharacterized protein</fullName>
    </submittedName>
</protein>